<evidence type="ECO:0000256" key="4">
    <source>
        <dbReference type="RuleBase" id="RU004003"/>
    </source>
</evidence>
<evidence type="ECO:0000256" key="2">
    <source>
        <dbReference type="ARBA" id="ARBA00022729"/>
    </source>
</evidence>
<comment type="subcellular location">
    <subcellularLocation>
        <location evidence="1">Membrane</location>
    </subcellularLocation>
</comment>
<evidence type="ECO:0000256" key="5">
    <source>
        <dbReference type="SAM" id="SignalP"/>
    </source>
</evidence>
<dbReference type="PANTHER" id="PTHR30332:SF24">
    <property type="entry name" value="SECRETIN GSPD-RELATED"/>
    <property type="match status" value="1"/>
</dbReference>
<evidence type="ECO:0000313" key="8">
    <source>
        <dbReference type="Proteomes" id="UP001597459"/>
    </source>
</evidence>
<keyword evidence="2 5" id="KW-0732">Signal</keyword>
<accession>A0ABW5N9K6</accession>
<protein>
    <submittedName>
        <fullName evidence="7">Type II secretion system protein GspD</fullName>
    </submittedName>
</protein>
<sequence length="636" mass="71441">MIRRIIFFGVLLMLQQLVAQSDYKTVEAQLNEMAQTKKGLNEVTQLDVSGLTLFEIITSLAEEHKINVDVDPKLNQQVVSNFFEVQVKEVFMFLIRKYELQVQFMNGIILFKPKEEVKELPKPVPPKKLQISYNKQNDFLSLKLKKDSLAAVAAYITELSDKNIVLGPDVKTMKVSAYIVNRPFDQVVNMMAKSNQLLVDKDENGFYFLSKDQEGALNTKPSNKRRVRTKNRGQLERGDLQLELKKNGYLYIKATEASAMAVISEAAELLKVGYTMYDLPQEVTTTIFAEEIDFDSLLEHIFKGKKYAVKNTDGFYIIGRESTSGLRTTELIQLENRTIESVLSTLPKALLQDVDVLEFVELNGLLVSGSKPVIEELQQVIRKLDKVVPLVQIEVMIVQYKKTYDIQTGLKGVLGDGTKKVVTKGTIFPTTEVTLNSTSINKLINAFNGLGVINIGKVTKDFYANLSALENNSIINLKSTPKIATLSGHEANVSIGETSYYFEQRNQILNNTVNNQIVQSGQWKATEANLSVNIKPFVSLDEHVTLEISVEKSAFLGRAGEGAPPGKSTQKFESLIRVKNDEMILLGGLDELEKENSGSGTPFLSRIPVIKWFFSSRKKLRDKSKLHVFIKPSVIY</sequence>
<feature type="domain" description="Type II/III secretion system secretin-like" evidence="6">
    <location>
        <begin position="468"/>
        <end position="635"/>
    </location>
</feature>
<dbReference type="PANTHER" id="PTHR30332">
    <property type="entry name" value="PROBABLE GENERAL SECRETION PATHWAY PROTEIN D"/>
    <property type="match status" value="1"/>
</dbReference>
<reference evidence="8" key="1">
    <citation type="journal article" date="2019" name="Int. J. Syst. Evol. Microbiol.">
        <title>The Global Catalogue of Microorganisms (GCM) 10K type strain sequencing project: providing services to taxonomists for standard genome sequencing and annotation.</title>
        <authorList>
            <consortium name="The Broad Institute Genomics Platform"/>
            <consortium name="The Broad Institute Genome Sequencing Center for Infectious Disease"/>
            <person name="Wu L."/>
            <person name="Ma J."/>
        </authorList>
    </citation>
    <scope>NUCLEOTIDE SEQUENCE [LARGE SCALE GENOMIC DNA]</scope>
    <source>
        <strain evidence="8">KCTC 42423</strain>
    </source>
</reference>
<comment type="caution">
    <text evidence="7">The sequence shown here is derived from an EMBL/GenBank/DDBJ whole genome shotgun (WGS) entry which is preliminary data.</text>
</comment>
<gene>
    <name evidence="7" type="ORF">ACFSTE_13420</name>
</gene>
<dbReference type="EMBL" id="JBHULX010000027">
    <property type="protein sequence ID" value="MFD2591831.1"/>
    <property type="molecule type" value="Genomic_DNA"/>
</dbReference>
<keyword evidence="8" id="KW-1185">Reference proteome</keyword>
<dbReference type="Proteomes" id="UP001597459">
    <property type="component" value="Unassembled WGS sequence"/>
</dbReference>
<proteinExistence type="inferred from homology"/>
<feature type="signal peptide" evidence="5">
    <location>
        <begin position="1"/>
        <end position="19"/>
    </location>
</feature>
<feature type="chain" id="PRO_5046794333" evidence="5">
    <location>
        <begin position="20"/>
        <end position="636"/>
    </location>
</feature>
<dbReference type="InterPro" id="IPR001775">
    <property type="entry name" value="GspD/PilQ"/>
</dbReference>
<evidence type="ECO:0000256" key="1">
    <source>
        <dbReference type="ARBA" id="ARBA00004370"/>
    </source>
</evidence>
<dbReference type="Gene3D" id="3.30.1370.130">
    <property type="match status" value="1"/>
</dbReference>
<dbReference type="RefSeq" id="WP_176027696.1">
    <property type="nucleotide sequence ID" value="NZ_JBHSJV010000001.1"/>
</dbReference>
<name>A0ABW5N9K6_9FLAO</name>
<keyword evidence="3" id="KW-0472">Membrane</keyword>
<dbReference type="Pfam" id="PF00263">
    <property type="entry name" value="Secretin"/>
    <property type="match status" value="1"/>
</dbReference>
<evidence type="ECO:0000313" key="7">
    <source>
        <dbReference type="EMBL" id="MFD2591831.1"/>
    </source>
</evidence>
<evidence type="ECO:0000259" key="6">
    <source>
        <dbReference type="Pfam" id="PF00263"/>
    </source>
</evidence>
<dbReference type="PRINTS" id="PR00811">
    <property type="entry name" value="BCTERIALGSPD"/>
</dbReference>
<comment type="similarity">
    <text evidence="4">Belongs to the bacterial secretin family.</text>
</comment>
<evidence type="ECO:0000256" key="3">
    <source>
        <dbReference type="ARBA" id="ARBA00023136"/>
    </source>
</evidence>
<dbReference type="InterPro" id="IPR004846">
    <property type="entry name" value="T2SS/T3SS_dom"/>
</dbReference>
<dbReference type="InterPro" id="IPR050810">
    <property type="entry name" value="Bact_Secretion_Sys_Channel"/>
</dbReference>
<organism evidence="7 8">
    <name type="scientific">Aquimarina hainanensis</name>
    <dbReference type="NCBI Taxonomy" id="1578017"/>
    <lineage>
        <taxon>Bacteria</taxon>
        <taxon>Pseudomonadati</taxon>
        <taxon>Bacteroidota</taxon>
        <taxon>Flavobacteriia</taxon>
        <taxon>Flavobacteriales</taxon>
        <taxon>Flavobacteriaceae</taxon>
        <taxon>Aquimarina</taxon>
    </lineage>
</organism>